<organism evidence="2 3">
    <name type="scientific">Candidatus Mycobacterium methanotrophicum</name>
    <dbReference type="NCBI Taxonomy" id="2943498"/>
    <lineage>
        <taxon>Bacteria</taxon>
        <taxon>Bacillati</taxon>
        <taxon>Actinomycetota</taxon>
        <taxon>Actinomycetes</taxon>
        <taxon>Mycobacteriales</taxon>
        <taxon>Mycobacteriaceae</taxon>
        <taxon>Mycobacterium</taxon>
    </lineage>
</organism>
<sequence>MTPAQVDHMLQTDYPKINQVIVNLPELTAGWDDIPGTVNLLPTRGGGVAFLAPLLLVLGIVVIAFGTTMVVVTWRGVPENPLKFAWMVVPVVVSRWLDWCSG</sequence>
<keyword evidence="3" id="KW-1185">Reference proteome</keyword>
<proteinExistence type="predicted"/>
<reference evidence="2" key="1">
    <citation type="submission" date="2022-05" db="EMBL/GenBank/DDBJ databases">
        <title>A methanotrophic Mycobacterium dominates a cave microbial ecosystem.</title>
        <authorList>
            <person name="Van Spanning R.J.M."/>
            <person name="Guan Q."/>
            <person name="Melkonian C."/>
            <person name="Gallant J."/>
            <person name="Polerecky L."/>
            <person name="Flot J.-F."/>
            <person name="Brandt B.W."/>
            <person name="Braster M."/>
            <person name="Iturbe Espinoza P."/>
            <person name="Aerts J."/>
            <person name="Meima-Franke M."/>
            <person name="Piersma S.R."/>
            <person name="Bunduc C."/>
            <person name="Ummels R."/>
            <person name="Pain A."/>
            <person name="Fleming E.J."/>
            <person name="van der Wel N."/>
            <person name="Gherman V.D."/>
            <person name="Sarbu S.M."/>
            <person name="Bodelier P.L.E."/>
            <person name="Bitter W."/>
        </authorList>
    </citation>
    <scope>NUCLEOTIDE SEQUENCE</scope>
    <source>
        <strain evidence="2">Sulfur Cave</strain>
    </source>
</reference>
<keyword evidence="1" id="KW-0812">Transmembrane</keyword>
<name>A0ABY4QQS9_9MYCO</name>
<dbReference type="Proteomes" id="UP001056610">
    <property type="component" value="Chromosome"/>
</dbReference>
<gene>
    <name evidence="2" type="ORF">M5I08_21075</name>
</gene>
<protein>
    <submittedName>
        <fullName evidence="2">Uncharacterized protein</fullName>
    </submittedName>
</protein>
<evidence type="ECO:0000313" key="2">
    <source>
        <dbReference type="EMBL" id="UQX13370.1"/>
    </source>
</evidence>
<dbReference type="EMBL" id="CP097320">
    <property type="protein sequence ID" value="UQX13370.1"/>
    <property type="molecule type" value="Genomic_DNA"/>
</dbReference>
<dbReference type="RefSeq" id="WP_249763462.1">
    <property type="nucleotide sequence ID" value="NZ_CP097320.1"/>
</dbReference>
<feature type="transmembrane region" description="Helical" evidence="1">
    <location>
        <begin position="50"/>
        <end position="74"/>
    </location>
</feature>
<keyword evidence="1" id="KW-1133">Transmembrane helix</keyword>
<accession>A0ABY4QQS9</accession>
<evidence type="ECO:0000313" key="3">
    <source>
        <dbReference type="Proteomes" id="UP001056610"/>
    </source>
</evidence>
<keyword evidence="1" id="KW-0472">Membrane</keyword>
<evidence type="ECO:0000256" key="1">
    <source>
        <dbReference type="SAM" id="Phobius"/>
    </source>
</evidence>